<dbReference type="Proteomes" id="UP001465153">
    <property type="component" value="Unassembled WGS sequence"/>
</dbReference>
<dbReference type="InterPro" id="IPR005119">
    <property type="entry name" value="LysR_subst-bd"/>
</dbReference>
<evidence type="ECO:0000256" key="3">
    <source>
        <dbReference type="ARBA" id="ARBA00023125"/>
    </source>
</evidence>
<dbReference type="RefSeq" id="WP_353303858.1">
    <property type="nucleotide sequence ID" value="NZ_BAABWN010000011.1"/>
</dbReference>
<comment type="caution">
    <text evidence="6">The sequence shown here is derived from an EMBL/GenBank/DDBJ whole genome shotgun (WGS) entry which is preliminary data.</text>
</comment>
<evidence type="ECO:0000313" key="7">
    <source>
        <dbReference type="Proteomes" id="UP001465153"/>
    </source>
</evidence>
<proteinExistence type="inferred from homology"/>
<dbReference type="EMBL" id="BAABWN010000011">
    <property type="protein sequence ID" value="GAA6169312.1"/>
    <property type="molecule type" value="Genomic_DNA"/>
</dbReference>
<dbReference type="InterPro" id="IPR000847">
    <property type="entry name" value="LysR_HTH_N"/>
</dbReference>
<feature type="domain" description="HTH lysR-type" evidence="5">
    <location>
        <begin position="15"/>
        <end position="72"/>
    </location>
</feature>
<dbReference type="PANTHER" id="PTHR30126">
    <property type="entry name" value="HTH-TYPE TRANSCRIPTIONAL REGULATOR"/>
    <property type="match status" value="1"/>
</dbReference>
<evidence type="ECO:0000256" key="4">
    <source>
        <dbReference type="ARBA" id="ARBA00023163"/>
    </source>
</evidence>
<comment type="similarity">
    <text evidence="1">Belongs to the LysR transcriptional regulatory family.</text>
</comment>
<dbReference type="Pfam" id="PF03466">
    <property type="entry name" value="LysR_substrate"/>
    <property type="match status" value="1"/>
</dbReference>
<accession>A0ABQ0ACE3</accession>
<evidence type="ECO:0000256" key="1">
    <source>
        <dbReference type="ARBA" id="ARBA00009437"/>
    </source>
</evidence>
<gene>
    <name evidence="6" type="ORF">NBRC116591_31230</name>
</gene>
<dbReference type="InterPro" id="IPR036388">
    <property type="entry name" value="WH-like_DNA-bd_sf"/>
</dbReference>
<dbReference type="SUPFAM" id="SSF53850">
    <property type="entry name" value="Periplasmic binding protein-like II"/>
    <property type="match status" value="1"/>
</dbReference>
<keyword evidence="2" id="KW-0805">Transcription regulation</keyword>
<evidence type="ECO:0000256" key="2">
    <source>
        <dbReference type="ARBA" id="ARBA00023015"/>
    </source>
</evidence>
<dbReference type="Pfam" id="PF00126">
    <property type="entry name" value="HTH_1"/>
    <property type="match status" value="1"/>
</dbReference>
<keyword evidence="4" id="KW-0804">Transcription</keyword>
<name>A0ABQ0ACE3_9GAMM</name>
<dbReference type="Gene3D" id="3.40.190.10">
    <property type="entry name" value="Periplasmic binding protein-like II"/>
    <property type="match status" value="2"/>
</dbReference>
<dbReference type="SUPFAM" id="SSF46785">
    <property type="entry name" value="Winged helix' DNA-binding domain"/>
    <property type="match status" value="1"/>
</dbReference>
<dbReference type="InterPro" id="IPR036390">
    <property type="entry name" value="WH_DNA-bd_sf"/>
</dbReference>
<organism evidence="6 7">
    <name type="scientific">Sessilibacter corallicola</name>
    <dbReference type="NCBI Taxonomy" id="2904075"/>
    <lineage>
        <taxon>Bacteria</taxon>
        <taxon>Pseudomonadati</taxon>
        <taxon>Pseudomonadota</taxon>
        <taxon>Gammaproteobacteria</taxon>
        <taxon>Cellvibrionales</taxon>
        <taxon>Cellvibrionaceae</taxon>
        <taxon>Sessilibacter</taxon>
    </lineage>
</organism>
<dbReference type="PROSITE" id="PS50931">
    <property type="entry name" value="HTH_LYSR"/>
    <property type="match status" value="1"/>
</dbReference>
<dbReference type="CDD" id="cd05466">
    <property type="entry name" value="PBP2_LTTR_substrate"/>
    <property type="match status" value="1"/>
</dbReference>
<keyword evidence="3" id="KW-0238">DNA-binding</keyword>
<evidence type="ECO:0000313" key="6">
    <source>
        <dbReference type="EMBL" id="GAA6169312.1"/>
    </source>
</evidence>
<protein>
    <submittedName>
        <fullName evidence="6">LysR family transcriptional regulator</fullName>
    </submittedName>
</protein>
<dbReference type="Gene3D" id="1.10.10.10">
    <property type="entry name" value="Winged helix-like DNA-binding domain superfamily/Winged helix DNA-binding domain"/>
    <property type="match status" value="1"/>
</dbReference>
<dbReference type="PANTHER" id="PTHR30126:SF98">
    <property type="entry name" value="HTH-TYPE TRANSCRIPTIONAL ACTIVATOR BAUR"/>
    <property type="match status" value="1"/>
</dbReference>
<evidence type="ECO:0000259" key="5">
    <source>
        <dbReference type="PROSITE" id="PS50931"/>
    </source>
</evidence>
<keyword evidence="7" id="KW-1185">Reference proteome</keyword>
<reference evidence="6 7" key="1">
    <citation type="submission" date="2024-04" db="EMBL/GenBank/DDBJ databases">
        <title>Draft genome sequence of Sessilibacter corallicola NBRC 116591.</title>
        <authorList>
            <person name="Miyakawa T."/>
            <person name="Kusuya Y."/>
            <person name="Miura T."/>
        </authorList>
    </citation>
    <scope>NUCLEOTIDE SEQUENCE [LARGE SCALE GENOMIC DNA]</scope>
    <source>
        <strain evidence="6 7">KU-00831-HH</strain>
    </source>
</reference>
<sequence>MGKRKAALSGQLADLDLKLLRVFKAVVESGGFSSAEVELNLANSTISNYISDLEKRLDMRLCNRGRGGFSLTDHGHVVYEATQDLLSAVDQFRNRVNISHERILGHLHLGFAEHMLSAYHSCVIEALRLYTEKAPDVRVRIISMASDDVVPAVQEGRVQLGITVMLRQVPELDVMRLFDEEMSLYCAENHPLYAMNDKDISVEKLQTYKFVESPRLMPGREIDPITASWNKHASAHHQEVRAALILTGHYLGFLPKHLVHNWGWQHKMRPLLEGRFNYINSFSAISKPYPKNDLVISTFMDCLKEAVISSQQ</sequence>